<organism evidence="1 2">
    <name type="scientific">Aspergillus melleus</name>
    <dbReference type="NCBI Taxonomy" id="138277"/>
    <lineage>
        <taxon>Eukaryota</taxon>
        <taxon>Fungi</taxon>
        <taxon>Dikarya</taxon>
        <taxon>Ascomycota</taxon>
        <taxon>Pezizomycotina</taxon>
        <taxon>Eurotiomycetes</taxon>
        <taxon>Eurotiomycetidae</taxon>
        <taxon>Eurotiales</taxon>
        <taxon>Aspergillaceae</taxon>
        <taxon>Aspergillus</taxon>
        <taxon>Aspergillus subgen. Circumdati</taxon>
    </lineage>
</organism>
<proteinExistence type="predicted"/>
<reference evidence="1 2" key="1">
    <citation type="journal article" date="2023" name="ACS Omega">
        <title>Identification of the Neoaspergillic Acid Biosynthesis Gene Cluster by Establishing an In Vitro CRISPR-Ribonucleoprotein Genetic System in Aspergillus melleus.</title>
        <authorList>
            <person name="Yuan B."/>
            <person name="Grau M.F."/>
            <person name="Murata R.M."/>
            <person name="Torok T."/>
            <person name="Venkateswaran K."/>
            <person name="Stajich J.E."/>
            <person name="Wang C.C.C."/>
        </authorList>
    </citation>
    <scope>NUCLEOTIDE SEQUENCE [LARGE SCALE GENOMIC DNA]</scope>
    <source>
        <strain evidence="1 2">IMV 1140</strain>
    </source>
</reference>
<evidence type="ECO:0000313" key="2">
    <source>
        <dbReference type="Proteomes" id="UP001177260"/>
    </source>
</evidence>
<protein>
    <submittedName>
        <fullName evidence="1">Uncharacterized protein</fullName>
    </submittedName>
</protein>
<dbReference type="EMBL" id="JAOPJF010000014">
    <property type="protein sequence ID" value="KAK1146949.1"/>
    <property type="molecule type" value="Genomic_DNA"/>
</dbReference>
<evidence type="ECO:0000313" key="1">
    <source>
        <dbReference type="EMBL" id="KAK1146949.1"/>
    </source>
</evidence>
<name>A0ACC3B8Z4_9EURO</name>
<sequence>MSRSQHHLTIAHVESMLQADRRRLSAGTTMSRRSSVYSDAVEKIAQGPECGQEAADQQGSSTVNEEEADENRTVRESILLFREWLDFLQGTANPFSEDEGDGEFTSPAIPRTSPQHSPSSLPLIQDTLQYLQNLSPPDENRSNSASPTSSEITITPANAHTFLKMSSSSKPASHDPFVDSTEAKHTKAGDENNESSRPTIMKQSTAKEGESAATGNSEPRTLKSLSYRPGNEPDTNTPHAPHQANDTKVRRSSRIPRGLANVKSQMPPSSEHKEARAISERRSSIPLASRTYGAEQIGDFGNTPVGSFSGSIRVVERPRGPRPQNATERADFKIEMPETMSSSSGEESDLQKPPTVFTGEYRTRTFARSASRSEGPKLKIASSAEQVLMGAAVKGSDDADTQRSLSVIEHPNSLEYLQKETEDDDDTPRAVPTTQALQNRSAEQTPVTRNFCRPHHFGGSLRSNPVTPTQEPLGTFSDDTGTENPRPPRTAYRSSSMQAVADFPLHAKVPSAIDLSQKRDVSQDDIAAKASGPTQAGGRRFGNIRNIFKSSKGSNDKARGRRGENEAPAAASKEAVPETIKARAKRNPKISPAQISPPIPMTEEETRSLAQATTSTRTRAEPPRDGRIRRANLAAMSTGSPQRRGVHRRPQVMMPQRISTPSRVIGSAHDVAMVIRDEADAATKVADGGSCIEGLIAKARDAAAPGMREEYLRLALRLQKQLDEYKGAERAAVEAEAWAAKQRSARADAENVLFGVLSGVLSHLGEDQMGQ</sequence>
<accession>A0ACC3B8Z4</accession>
<comment type="caution">
    <text evidence="1">The sequence shown here is derived from an EMBL/GenBank/DDBJ whole genome shotgun (WGS) entry which is preliminary data.</text>
</comment>
<dbReference type="Proteomes" id="UP001177260">
    <property type="component" value="Unassembled WGS sequence"/>
</dbReference>
<gene>
    <name evidence="1" type="ORF">N8T08_002276</name>
</gene>
<keyword evidence="2" id="KW-1185">Reference proteome</keyword>